<dbReference type="GO" id="GO:0015648">
    <property type="term" value="F:lipid-linked peptidoglycan transporter activity"/>
    <property type="evidence" value="ECO:0007669"/>
    <property type="project" value="UniProtKB-UniRule"/>
</dbReference>
<protein>
    <recommendedName>
        <fullName evidence="8">Probable lipid II flippase MurJ</fullName>
    </recommendedName>
</protein>
<dbReference type="PRINTS" id="PR01806">
    <property type="entry name" value="VIRFACTRMVIN"/>
</dbReference>
<name>A0A2M7B580_9BACT</name>
<dbReference type="PANTHER" id="PTHR47019">
    <property type="entry name" value="LIPID II FLIPPASE MURJ"/>
    <property type="match status" value="1"/>
</dbReference>
<keyword evidence="2 8" id="KW-1003">Cell membrane</keyword>
<dbReference type="GO" id="GO:0071555">
    <property type="term" value="P:cell wall organization"/>
    <property type="evidence" value="ECO:0007669"/>
    <property type="project" value="UniProtKB-UniRule"/>
</dbReference>
<dbReference type="GO" id="GO:0034204">
    <property type="term" value="P:lipid translocation"/>
    <property type="evidence" value="ECO:0007669"/>
    <property type="project" value="TreeGrafter"/>
</dbReference>
<feature type="transmembrane region" description="Helical" evidence="8">
    <location>
        <begin position="319"/>
        <end position="342"/>
    </location>
</feature>
<dbReference type="Proteomes" id="UP000228949">
    <property type="component" value="Unassembled WGS sequence"/>
</dbReference>
<evidence type="ECO:0000256" key="6">
    <source>
        <dbReference type="ARBA" id="ARBA00022989"/>
    </source>
</evidence>
<evidence type="ECO:0000313" key="10">
    <source>
        <dbReference type="EMBL" id="PIU98267.1"/>
    </source>
</evidence>
<dbReference type="AlphaFoldDB" id="A0A2M7B580"/>
<evidence type="ECO:0000256" key="1">
    <source>
        <dbReference type="ARBA" id="ARBA00004651"/>
    </source>
</evidence>
<evidence type="ECO:0000256" key="8">
    <source>
        <dbReference type="HAMAP-Rule" id="MF_02078"/>
    </source>
</evidence>
<feature type="transmembrane region" description="Helical" evidence="8">
    <location>
        <begin position="202"/>
        <end position="226"/>
    </location>
</feature>
<gene>
    <name evidence="10" type="primary">mviN</name>
    <name evidence="8" type="synonym">murJ</name>
    <name evidence="10" type="ORF">COS61_02350</name>
</gene>
<dbReference type="GO" id="GO:0005886">
    <property type="term" value="C:plasma membrane"/>
    <property type="evidence" value="ECO:0007669"/>
    <property type="project" value="UniProtKB-SubCell"/>
</dbReference>
<comment type="function">
    <text evidence="8 9">Involved in peptidoglycan biosynthesis. Transports lipid-linked peptidoglycan precursors from the inner to the outer leaflet of the cytoplasmic membrane.</text>
</comment>
<feature type="transmembrane region" description="Helical" evidence="8">
    <location>
        <begin position="388"/>
        <end position="412"/>
    </location>
</feature>
<feature type="transmembrane region" description="Helical" evidence="8">
    <location>
        <begin position="247"/>
        <end position="273"/>
    </location>
</feature>
<evidence type="ECO:0000256" key="7">
    <source>
        <dbReference type="ARBA" id="ARBA00023136"/>
    </source>
</evidence>
<feature type="transmembrane region" description="Helical" evidence="8">
    <location>
        <begin position="12"/>
        <end position="33"/>
    </location>
</feature>
<feature type="transmembrane region" description="Helical" evidence="8">
    <location>
        <begin position="60"/>
        <end position="79"/>
    </location>
</feature>
<accession>A0A2M7B580</accession>
<dbReference type="UniPathway" id="UPA00219"/>
<evidence type="ECO:0000256" key="3">
    <source>
        <dbReference type="ARBA" id="ARBA00022692"/>
    </source>
</evidence>
<dbReference type="PIRSF" id="PIRSF002869">
    <property type="entry name" value="MviN"/>
    <property type="match status" value="1"/>
</dbReference>
<keyword evidence="7 8" id="KW-0472">Membrane</keyword>
<comment type="subcellular location">
    <subcellularLocation>
        <location evidence="1 8">Cell membrane</location>
        <topology evidence="1 8">Multi-pass membrane protein</topology>
    </subcellularLocation>
</comment>
<feature type="transmembrane region" description="Helical" evidence="8">
    <location>
        <begin position="502"/>
        <end position="523"/>
    </location>
</feature>
<dbReference type="Pfam" id="PF03023">
    <property type="entry name" value="MurJ"/>
    <property type="match status" value="1"/>
</dbReference>
<feature type="transmembrane region" description="Helical" evidence="8">
    <location>
        <begin position="475"/>
        <end position="496"/>
    </location>
</feature>
<evidence type="ECO:0000256" key="9">
    <source>
        <dbReference type="PIRNR" id="PIRNR002869"/>
    </source>
</evidence>
<feature type="transmembrane region" description="Helical" evidence="8">
    <location>
        <begin position="139"/>
        <end position="161"/>
    </location>
</feature>
<dbReference type="CDD" id="cd13123">
    <property type="entry name" value="MATE_MurJ_like"/>
    <property type="match status" value="1"/>
</dbReference>
<sequence length="546" mass="60324">MIKRFFNSQTKTVTFAALLLGVSALISLFLGLIRDRLLAGTFGAGKDLDIYFAAFRIPDFVYGILIMGGVTAVFLPVFAEYFKKSEKEGWDLTNNVLNCFLLLLIFFCGILAIFTPWLIKFITPGFGPEQKALAVSLTRIMFLSPIFLGMSAVFSGLLHYFSRFLAYSLAPVFYNLGLIIGILFFLPVFGLWGLAYGVALGAFLHLFIQIPAAKISGFKYSLSFNFKYPGLMKIFKLMIPRTIGTAAYHLNLIVITAIGSTLAVGSIAVFNFANNLQSFPLSIIGASFALASFPVLSRAWVNGQKQEFLENFSSVFRQILFLIIPISVLMFLLRAQIVRLILGTGNFGWLETRLTAASLGLFCFGIFAFGSVPFLARVFYSFQNTKTPVAISLASVGLNILLCFLLVWLFSFPNLFQGFIVNVLELDGIGNIGVIGLPLALSISGIFQFGLLLFFLRKKLGHIRLREIRSSFLKIVLVSILMGVFVYLVLQALAGLVNMQTFAGILIQTMMAGLVGALVYILIARILKSPEIRTIKSSILRQFTKS</sequence>
<proteinExistence type="inferred from homology"/>
<feature type="transmembrane region" description="Helical" evidence="8">
    <location>
        <begin position="279"/>
        <end position="299"/>
    </location>
</feature>
<keyword evidence="6 8" id="KW-1133">Transmembrane helix</keyword>
<dbReference type="GO" id="GO:0008360">
    <property type="term" value="P:regulation of cell shape"/>
    <property type="evidence" value="ECO:0007669"/>
    <property type="project" value="UniProtKB-UniRule"/>
</dbReference>
<feature type="transmembrane region" description="Helical" evidence="8">
    <location>
        <begin position="432"/>
        <end position="455"/>
    </location>
</feature>
<evidence type="ECO:0000256" key="4">
    <source>
        <dbReference type="ARBA" id="ARBA00022960"/>
    </source>
</evidence>
<dbReference type="GO" id="GO:0009252">
    <property type="term" value="P:peptidoglycan biosynthetic process"/>
    <property type="evidence" value="ECO:0007669"/>
    <property type="project" value="UniProtKB-UniRule"/>
</dbReference>
<dbReference type="EMBL" id="PEVJ01000057">
    <property type="protein sequence ID" value="PIU98267.1"/>
    <property type="molecule type" value="Genomic_DNA"/>
</dbReference>
<keyword evidence="8 9" id="KW-0813">Transport</keyword>
<feature type="transmembrane region" description="Helical" evidence="8">
    <location>
        <begin position="100"/>
        <end position="119"/>
    </location>
</feature>
<feature type="transmembrane region" description="Helical" evidence="8">
    <location>
        <begin position="354"/>
        <end position="376"/>
    </location>
</feature>
<evidence type="ECO:0000256" key="5">
    <source>
        <dbReference type="ARBA" id="ARBA00022984"/>
    </source>
</evidence>
<keyword evidence="4 8" id="KW-0133">Cell shape</keyword>
<evidence type="ECO:0000313" key="11">
    <source>
        <dbReference type="Proteomes" id="UP000228949"/>
    </source>
</evidence>
<comment type="pathway">
    <text evidence="8">Cell wall biogenesis; peptidoglycan biosynthesis.</text>
</comment>
<dbReference type="NCBIfam" id="TIGR01695">
    <property type="entry name" value="murJ_mviN"/>
    <property type="match status" value="1"/>
</dbReference>
<organism evidence="10 11">
    <name type="scientific">Candidatus Wolfebacteria bacterium CG03_land_8_20_14_0_80_40_12</name>
    <dbReference type="NCBI Taxonomy" id="1975069"/>
    <lineage>
        <taxon>Bacteria</taxon>
        <taxon>Candidatus Wolfeibacteriota</taxon>
    </lineage>
</organism>
<dbReference type="HAMAP" id="MF_02078">
    <property type="entry name" value="MurJ_MviN"/>
    <property type="match status" value="1"/>
</dbReference>
<feature type="transmembrane region" description="Helical" evidence="8">
    <location>
        <begin position="173"/>
        <end position="196"/>
    </location>
</feature>
<reference evidence="11" key="1">
    <citation type="submission" date="2017-09" db="EMBL/GenBank/DDBJ databases">
        <title>Depth-based differentiation of microbial function through sediment-hosted aquifers and enrichment of novel symbionts in the deep terrestrial subsurface.</title>
        <authorList>
            <person name="Probst A.J."/>
            <person name="Ladd B."/>
            <person name="Jarett J.K."/>
            <person name="Geller-Mcgrath D.E."/>
            <person name="Sieber C.M.K."/>
            <person name="Emerson J.B."/>
            <person name="Anantharaman K."/>
            <person name="Thomas B.C."/>
            <person name="Malmstrom R."/>
            <person name="Stieglmeier M."/>
            <person name="Klingl A."/>
            <person name="Woyke T."/>
            <person name="Ryan C.M."/>
            <person name="Banfield J.F."/>
        </authorList>
    </citation>
    <scope>NUCLEOTIDE SEQUENCE [LARGE SCALE GENOMIC DNA]</scope>
</reference>
<comment type="similarity">
    <text evidence="8 9">Belongs to the MurJ/MviN family.</text>
</comment>
<keyword evidence="8 9" id="KW-0961">Cell wall biogenesis/degradation</keyword>
<dbReference type="InterPro" id="IPR051050">
    <property type="entry name" value="Lipid_II_flippase_MurJ/MviN"/>
</dbReference>
<evidence type="ECO:0000256" key="2">
    <source>
        <dbReference type="ARBA" id="ARBA00022475"/>
    </source>
</evidence>
<dbReference type="InterPro" id="IPR004268">
    <property type="entry name" value="MurJ"/>
</dbReference>
<dbReference type="PANTHER" id="PTHR47019:SF1">
    <property type="entry name" value="LIPID II FLIPPASE MURJ"/>
    <property type="match status" value="1"/>
</dbReference>
<keyword evidence="3 8" id="KW-0812">Transmembrane</keyword>
<keyword evidence="5 8" id="KW-0573">Peptidoglycan synthesis</keyword>
<comment type="caution">
    <text evidence="10">The sequence shown here is derived from an EMBL/GenBank/DDBJ whole genome shotgun (WGS) entry which is preliminary data.</text>
</comment>